<dbReference type="PANTHER" id="PTHR43802:SF1">
    <property type="entry name" value="IP11341P-RELATED"/>
    <property type="match status" value="1"/>
</dbReference>
<keyword evidence="3" id="KW-0456">Lyase</keyword>
<evidence type="ECO:0000256" key="2">
    <source>
        <dbReference type="RuleBase" id="RU003707"/>
    </source>
</evidence>
<accession>A0A1C3HC20</accession>
<protein>
    <submittedName>
        <fullName evidence="3">Carnitinyl-CoA dehydratase</fullName>
        <ecNumber evidence="3">4.2.1.-</ecNumber>
    </submittedName>
</protein>
<comment type="similarity">
    <text evidence="1 2">Belongs to the enoyl-CoA hydratase/isomerase family.</text>
</comment>
<sequence>MSEALPVLYERHGEQVAVITLNRPEKKNAVNLQMAELIRTYLRQADNDDSVRAIVLAGQPAVFSAGMDINAFRQGELPIVTPEGFGGLIHAQIAKVIIAAVDGITYGGGFELALACDLIVAGQGARFSFPETGLGLVAAQGGCARLPARISPYVALDWLLTGRTVDAQEALSHGAISRISAGSAREEALRIAEQIAGKDLAASQAVKAIVRQGLARQEAPSFDFQQGPVERLRQAAARR</sequence>
<evidence type="ECO:0000256" key="1">
    <source>
        <dbReference type="ARBA" id="ARBA00005254"/>
    </source>
</evidence>
<dbReference type="EC" id="4.2.1.-" evidence="3"/>
<organism evidence="3">
    <name type="scientific">Serratia marcescens</name>
    <dbReference type="NCBI Taxonomy" id="615"/>
    <lineage>
        <taxon>Bacteria</taxon>
        <taxon>Pseudomonadati</taxon>
        <taxon>Pseudomonadota</taxon>
        <taxon>Gammaproteobacteria</taxon>
        <taxon>Enterobacterales</taxon>
        <taxon>Yersiniaceae</taxon>
        <taxon>Serratia</taxon>
    </lineage>
</organism>
<dbReference type="Gene3D" id="3.90.226.10">
    <property type="entry name" value="2-enoyl-CoA Hydratase, Chain A, domain 1"/>
    <property type="match status" value="1"/>
</dbReference>
<dbReference type="PROSITE" id="PS00166">
    <property type="entry name" value="ENOYL_COA_HYDRATASE"/>
    <property type="match status" value="1"/>
</dbReference>
<dbReference type="EMBL" id="LT575490">
    <property type="protein sequence ID" value="SAY42572.1"/>
    <property type="molecule type" value="Genomic_DNA"/>
</dbReference>
<dbReference type="CDD" id="cd06558">
    <property type="entry name" value="crotonase-like"/>
    <property type="match status" value="1"/>
</dbReference>
<dbReference type="PANTHER" id="PTHR43802">
    <property type="entry name" value="ENOYL-COA HYDRATASE"/>
    <property type="match status" value="1"/>
</dbReference>
<reference evidence="3" key="1">
    <citation type="submission" date="2016-05" db="EMBL/GenBank/DDBJ databases">
        <authorList>
            <person name="Cock P.J.A."/>
            <person name="Cock P.J.A."/>
        </authorList>
    </citation>
    <scope>NUCLEOTIDE SEQUENCE</scope>
    <source>
        <strain evidence="3">PWN146_assembly</strain>
    </source>
</reference>
<dbReference type="InterPro" id="IPR029045">
    <property type="entry name" value="ClpP/crotonase-like_dom_sf"/>
</dbReference>
<dbReference type="Pfam" id="PF00378">
    <property type="entry name" value="ECH_1"/>
    <property type="match status" value="1"/>
</dbReference>
<dbReference type="AlphaFoldDB" id="A0A1C3HC20"/>
<gene>
    <name evidence="3" type="primary">caiD_1</name>
    <name evidence="3" type="ORF">PWN146_01252</name>
</gene>
<dbReference type="GO" id="GO:0016829">
    <property type="term" value="F:lyase activity"/>
    <property type="evidence" value="ECO:0007669"/>
    <property type="project" value="UniProtKB-KW"/>
</dbReference>
<proteinExistence type="inferred from homology"/>
<dbReference type="SUPFAM" id="SSF52096">
    <property type="entry name" value="ClpP/crotonase"/>
    <property type="match status" value="1"/>
</dbReference>
<dbReference type="InterPro" id="IPR001753">
    <property type="entry name" value="Enoyl-CoA_hydra/iso"/>
</dbReference>
<dbReference type="InterPro" id="IPR018376">
    <property type="entry name" value="Enoyl-CoA_hyd/isom_CS"/>
</dbReference>
<evidence type="ECO:0000313" key="3">
    <source>
        <dbReference type="EMBL" id="SAY42572.1"/>
    </source>
</evidence>
<name>A0A1C3HC20_SERMA</name>